<evidence type="ECO:0000313" key="3">
    <source>
        <dbReference type="EMBL" id="NSC27458.1"/>
    </source>
</evidence>
<evidence type="ECO:0000259" key="1">
    <source>
        <dbReference type="Pfam" id="PF13271"/>
    </source>
</evidence>
<comment type="caution">
    <text evidence="3">The sequence shown here is derived from an EMBL/GenBank/DDBJ whole genome shotgun (WGS) entry which is preliminary data.</text>
</comment>
<feature type="domain" description="DUF4062" evidence="1">
    <location>
        <begin position="5"/>
        <end position="88"/>
    </location>
</feature>
<evidence type="ECO:0000313" key="2">
    <source>
        <dbReference type="EMBL" id="MCB6960973.1"/>
    </source>
</evidence>
<dbReference type="EMBL" id="JAAILW010000014">
    <property type="protein sequence ID" value="NSC27458.1"/>
    <property type="molecule type" value="Genomic_DNA"/>
</dbReference>
<evidence type="ECO:0000313" key="4">
    <source>
        <dbReference type="Proteomes" id="UP001193670"/>
    </source>
</evidence>
<proteinExistence type="predicted"/>
<reference evidence="3" key="2">
    <citation type="submission" date="2020-02" db="EMBL/GenBank/DDBJ databases">
        <authorList>
            <person name="Littmann E."/>
            <person name="Sorbara M."/>
        </authorList>
    </citation>
    <scope>NUCLEOTIDE SEQUENCE</scope>
    <source>
        <strain evidence="3">MSK.17.79</strain>
    </source>
</reference>
<dbReference type="RefSeq" id="WP_173840526.1">
    <property type="nucleotide sequence ID" value="NZ_JAAILW010000014.1"/>
</dbReference>
<organism evidence="3 4">
    <name type="scientific">Agathobacter rectalis</name>
    <dbReference type="NCBI Taxonomy" id="39491"/>
    <lineage>
        <taxon>Bacteria</taxon>
        <taxon>Bacillati</taxon>
        <taxon>Bacillota</taxon>
        <taxon>Clostridia</taxon>
        <taxon>Lachnospirales</taxon>
        <taxon>Lachnospiraceae</taxon>
        <taxon>Agathobacter</taxon>
    </lineage>
</organism>
<dbReference type="AlphaFoldDB" id="A0AAP2QF53"/>
<dbReference type="InterPro" id="IPR025139">
    <property type="entry name" value="DUF4062"/>
</dbReference>
<reference evidence="3" key="1">
    <citation type="journal article" date="2020" name="Cell Host Microbe">
        <title>Functional and Genomic Variation between Human-Derived Isolates of Lachnospiraceae Reveals Inter- and Intra-Species Diversity.</title>
        <authorList>
            <person name="Sorbara M.T."/>
            <person name="Littmann E.R."/>
            <person name="Fontana E."/>
            <person name="Moody T.U."/>
            <person name="Kohout C.E."/>
            <person name="Gjonbalaj M."/>
            <person name="Eaton V."/>
            <person name="Seok R."/>
            <person name="Leiner I.M."/>
            <person name="Pamer E.G."/>
        </authorList>
    </citation>
    <scope>NUCLEOTIDE SEQUENCE</scope>
    <source>
        <strain evidence="3">MSK.17.79</strain>
    </source>
</reference>
<sequence length="423" mass="48668">MKKMQIFVSSTYEDLKDERQKMVEAILDAGHIPAGMEIFGGAGTVIGAIKRWIDESDIYFLLLGGMYGSIYEENSEKISFTEWEYRYACSINKPVCAIILDESMLHSKAAKCGRGTMIFEEENKEKYEAFKRFVLFNGLCKFISNISEISGVVQSDITKVLNDDNYNLVGWVRGDSLVTDWNELSDIRLKNTFRSIFESFISRCYNDINMTDFSDTISSKFISIPMADGILNSFHRITKIYKADNGNLKVDVIDQMEYRYLSHEHRGIGKKFQATKYQAETYTLHKLLINNKDYTSDFKFKRFANLNRGKMSYYVQSEHSIEVEEKYPISVYNWSSYECPPEDFFQSYGLPFPCKSFMVDIVLMNNLEEEYDIIASTHSAFSKNHADSFEANEVKNLGECNISLPEWSLAGDGYTVSIQKKAI</sequence>
<dbReference type="EMBL" id="JAJCJQ010000011">
    <property type="protein sequence ID" value="MCB6960973.1"/>
    <property type="molecule type" value="Genomic_DNA"/>
</dbReference>
<protein>
    <submittedName>
        <fullName evidence="3">DUF4062 domain-containing protein</fullName>
    </submittedName>
</protein>
<dbReference type="Pfam" id="PF13271">
    <property type="entry name" value="DUF4062"/>
    <property type="match status" value="1"/>
</dbReference>
<name>A0AAP2QF53_9FIRM</name>
<dbReference type="Proteomes" id="UP001197741">
    <property type="component" value="Unassembled WGS sequence"/>
</dbReference>
<dbReference type="Proteomes" id="UP001193670">
    <property type="component" value="Unassembled WGS sequence"/>
</dbReference>
<gene>
    <name evidence="3" type="ORF">G4319_08885</name>
    <name evidence="2" type="ORF">LIZ82_08765</name>
</gene>
<accession>A0AAP2QF53</accession>
<reference evidence="2" key="3">
    <citation type="submission" date="2021-10" db="EMBL/GenBank/DDBJ databases">
        <title>Collection of gut derived symbiotic bacterial strains cultured from healthy donors.</title>
        <authorList>
            <person name="Lin H."/>
            <person name="Littmann E."/>
            <person name="Kohout C."/>
            <person name="Pamer E.G."/>
        </authorList>
    </citation>
    <scope>NUCLEOTIDE SEQUENCE</scope>
    <source>
        <strain evidence="2">DFI.7.28A</strain>
    </source>
</reference>